<reference evidence="1" key="1">
    <citation type="journal article" date="2023" name="Plant J.">
        <title>Genome sequences and population genomics provide insights into the demographic history, inbreeding, and mutation load of two 'living fossil' tree species of Dipteronia.</title>
        <authorList>
            <person name="Feng Y."/>
            <person name="Comes H.P."/>
            <person name="Chen J."/>
            <person name="Zhu S."/>
            <person name="Lu R."/>
            <person name="Zhang X."/>
            <person name="Li P."/>
            <person name="Qiu J."/>
            <person name="Olsen K.M."/>
            <person name="Qiu Y."/>
        </authorList>
    </citation>
    <scope>NUCLEOTIDE SEQUENCE</scope>
    <source>
        <strain evidence="1">KIB01</strain>
    </source>
</reference>
<comment type="caution">
    <text evidence="1">The sequence shown here is derived from an EMBL/GenBank/DDBJ whole genome shotgun (WGS) entry which is preliminary data.</text>
</comment>
<evidence type="ECO:0000313" key="1">
    <source>
        <dbReference type="EMBL" id="KAK2634027.1"/>
    </source>
</evidence>
<dbReference type="PANTHER" id="PTHR33710">
    <property type="entry name" value="BNAC02G09200D PROTEIN"/>
    <property type="match status" value="1"/>
</dbReference>
<gene>
    <name evidence="1" type="ORF">Ddye_028819</name>
</gene>
<dbReference type="AlphaFoldDB" id="A0AAD9TDG4"/>
<sequence>MVLKLATNITKDDLVYANNSNKTFVYGNVMRSLGKDIVGYLKRPTVANGDLNKTYKGKGLLTKNWVRKPSGSFIQNGKIVLDKVNNHNAVRVWDSDDSGSTLSEERDVGQLSSFPIMRGEASFIDLAKLKGGNIVIDLGNEEKKVVKKISSMKRQCMKFSKTRSSIPQDVGRIRSGSPGTRGLKKRWNLEEEVAKIVEKGKVLGYFNDSYPGMENMKDSIVGVAFKTGSWSLSEEVAKVIEIEVAFGFDFDGRENEESKLILFDFRVVKSLGGLLLTKGVRVDANGLAGGLVTLWNEVFFEVKTCITNEICIILSGMLTKLMREVVYCNVYGANYENERIELWRFILQAQVSLLGPWVIRGDFNIVLEHWERKGGGGNVRSMRNFKMFIDLAKVIDIPMVGIKFTWSNNGENKSWTRLDQFHCDLLFLSWFPNLVQKGLNKSLSDHNPVCIGEPVVDWGPRPFKFLNCWLEKELMKGVRNTWKQSKGNGSTSSNLFFKIKAVEHHMKAWSKGRKSVGDQ</sequence>
<evidence type="ECO:0000313" key="2">
    <source>
        <dbReference type="Proteomes" id="UP001280121"/>
    </source>
</evidence>
<name>A0AAD9TDG4_9ROSI</name>
<protein>
    <submittedName>
        <fullName evidence="1">Uncharacterized protein</fullName>
    </submittedName>
</protein>
<dbReference type="Gene3D" id="3.60.10.10">
    <property type="entry name" value="Endonuclease/exonuclease/phosphatase"/>
    <property type="match status" value="1"/>
</dbReference>
<dbReference type="EMBL" id="JANJYI010000009">
    <property type="protein sequence ID" value="KAK2634027.1"/>
    <property type="molecule type" value="Genomic_DNA"/>
</dbReference>
<dbReference type="Proteomes" id="UP001280121">
    <property type="component" value="Unassembled WGS sequence"/>
</dbReference>
<dbReference type="PANTHER" id="PTHR33710:SF64">
    <property type="entry name" value="ENDONUCLEASE_EXONUCLEASE_PHOSPHATASE DOMAIN-CONTAINING PROTEIN"/>
    <property type="match status" value="1"/>
</dbReference>
<accession>A0AAD9TDG4</accession>
<organism evidence="1 2">
    <name type="scientific">Dipteronia dyeriana</name>
    <dbReference type="NCBI Taxonomy" id="168575"/>
    <lineage>
        <taxon>Eukaryota</taxon>
        <taxon>Viridiplantae</taxon>
        <taxon>Streptophyta</taxon>
        <taxon>Embryophyta</taxon>
        <taxon>Tracheophyta</taxon>
        <taxon>Spermatophyta</taxon>
        <taxon>Magnoliopsida</taxon>
        <taxon>eudicotyledons</taxon>
        <taxon>Gunneridae</taxon>
        <taxon>Pentapetalae</taxon>
        <taxon>rosids</taxon>
        <taxon>malvids</taxon>
        <taxon>Sapindales</taxon>
        <taxon>Sapindaceae</taxon>
        <taxon>Hippocastanoideae</taxon>
        <taxon>Acereae</taxon>
        <taxon>Dipteronia</taxon>
    </lineage>
</organism>
<proteinExistence type="predicted"/>
<dbReference type="InterPro" id="IPR036691">
    <property type="entry name" value="Endo/exonu/phosph_ase_sf"/>
</dbReference>
<keyword evidence="2" id="KW-1185">Reference proteome</keyword>
<dbReference type="SUPFAM" id="SSF56219">
    <property type="entry name" value="DNase I-like"/>
    <property type="match status" value="1"/>
</dbReference>